<evidence type="ECO:0000313" key="2">
    <source>
        <dbReference type="EMBL" id="QHU23515.1"/>
    </source>
</evidence>
<feature type="transmembrane region" description="Helical" evidence="1">
    <location>
        <begin position="32"/>
        <end position="50"/>
    </location>
</feature>
<sequence length="54" mass="6586">MDNSFIETMIDMQKFNEKKDDRKYNNFQRNAFLVYSTLIFLFVIIGHIIYEICN</sequence>
<accession>A0A6C0KZU7</accession>
<evidence type="ECO:0000256" key="1">
    <source>
        <dbReference type="SAM" id="Phobius"/>
    </source>
</evidence>
<protein>
    <submittedName>
        <fullName evidence="2">Uncharacterized protein</fullName>
    </submittedName>
</protein>
<dbReference type="AlphaFoldDB" id="A0A6C0KZU7"/>
<name>A0A6C0KZU7_9ZZZZ</name>
<keyword evidence="1" id="KW-0472">Membrane</keyword>
<keyword evidence="1" id="KW-0812">Transmembrane</keyword>
<dbReference type="EMBL" id="MN741031">
    <property type="protein sequence ID" value="QHU23515.1"/>
    <property type="molecule type" value="Genomic_DNA"/>
</dbReference>
<reference evidence="2" key="1">
    <citation type="journal article" date="2020" name="Nature">
        <title>Giant virus diversity and host interactions through global metagenomics.</title>
        <authorList>
            <person name="Schulz F."/>
            <person name="Roux S."/>
            <person name="Paez-Espino D."/>
            <person name="Jungbluth S."/>
            <person name="Walsh D.A."/>
            <person name="Denef V.J."/>
            <person name="McMahon K.D."/>
            <person name="Konstantinidis K.T."/>
            <person name="Eloe-Fadrosh E.A."/>
            <person name="Kyrpides N.C."/>
            <person name="Woyke T."/>
        </authorList>
    </citation>
    <scope>NUCLEOTIDE SEQUENCE</scope>
    <source>
        <strain evidence="2">GVMAG-S-ERX555907-94</strain>
    </source>
</reference>
<keyword evidence="1" id="KW-1133">Transmembrane helix</keyword>
<organism evidence="2">
    <name type="scientific">viral metagenome</name>
    <dbReference type="NCBI Taxonomy" id="1070528"/>
    <lineage>
        <taxon>unclassified sequences</taxon>
        <taxon>metagenomes</taxon>
        <taxon>organismal metagenomes</taxon>
    </lineage>
</organism>
<proteinExistence type="predicted"/>